<feature type="compositionally biased region" description="Low complexity" evidence="1">
    <location>
        <begin position="34"/>
        <end position="44"/>
    </location>
</feature>
<evidence type="ECO:0000313" key="3">
    <source>
        <dbReference type="EMBL" id="JAC35231.1"/>
    </source>
</evidence>
<reference evidence="3" key="1">
    <citation type="submission" date="2014-03" db="EMBL/GenBank/DDBJ databases">
        <title>The sialotranscriptome of Amblyomma triste, Amblyomma parvum and Amblyomma cajennense ticks, uncovered by 454-based RNA-seq.</title>
        <authorList>
            <person name="Garcia G.R."/>
            <person name="Gardinassi L.G."/>
            <person name="Ribeiro J.M."/>
            <person name="Anatriello E."/>
            <person name="Ferreira B.R."/>
            <person name="Moreira H.N."/>
            <person name="Mafra C."/>
            <person name="Olegario M.M."/>
            <person name="Szabo P.J."/>
            <person name="Miranda-Santos I.K."/>
            <person name="Maruyama S.R."/>
        </authorList>
    </citation>
    <scope>NUCLEOTIDE SEQUENCE</scope>
    <source>
        <strain evidence="3">Mato Grasso do Sul</strain>
        <tissue evidence="3">Salivary glands</tissue>
    </source>
</reference>
<proteinExistence type="evidence at transcript level"/>
<feature type="region of interest" description="Disordered" evidence="1">
    <location>
        <begin position="306"/>
        <end position="336"/>
    </location>
</feature>
<dbReference type="EMBL" id="GBBM01000187">
    <property type="protein sequence ID" value="JAC35231.1"/>
    <property type="molecule type" value="mRNA"/>
</dbReference>
<feature type="chain" id="PRO_5001518729" evidence="2">
    <location>
        <begin position="19"/>
        <end position="336"/>
    </location>
</feature>
<accession>A0A023GN08</accession>
<feature type="signal peptide" evidence="2">
    <location>
        <begin position="1"/>
        <end position="18"/>
    </location>
</feature>
<protein>
    <submittedName>
        <fullName evidence="3">Putative secreted glycine-rich cement protein</fullName>
    </submittedName>
</protein>
<evidence type="ECO:0000256" key="2">
    <source>
        <dbReference type="SAM" id="SignalP"/>
    </source>
</evidence>
<evidence type="ECO:0000256" key="1">
    <source>
        <dbReference type="SAM" id="MobiDB-lite"/>
    </source>
</evidence>
<keyword evidence="2" id="KW-0732">Signal</keyword>
<dbReference type="AlphaFoldDB" id="A0A023GN08"/>
<sequence length="336" mass="32624">MKIFILLALYSTASLAYAGPRPARPTQGLKTDASPLVTSSSSGTGLLGGGTHSEPNLISSSGGLTSALGGLGSSFGSSFGPGSTGSSGDAVSTTGHAFGSYPGNTVSSNTLFGSGSGNFGLHGGAGNGFGVLAGGPGLDSSRLGPGSSSSSGAFSTSGPSYGFTYGLGRQPGFASFGGHKYGSAEGSSGVPVFHAGTRFHGPASQGFNSGFGYNAGSYGGGYGGAYGPSLGHLGGHFGSIYPSYGSSYAGFGGPYGIYDGFGGPGFAGSFSYNYGAPRGWSFHGPTSNSGNYKFDSGSSHASIFGSSPFSKASSPASAASGSSSTKPSSFTSFQGC</sequence>
<name>A0A023GN08_AMBTT</name>
<organism evidence="3">
    <name type="scientific">Amblyomma triste</name>
    <name type="common">Neotropical tick</name>
    <dbReference type="NCBI Taxonomy" id="251400"/>
    <lineage>
        <taxon>Eukaryota</taxon>
        <taxon>Metazoa</taxon>
        <taxon>Ecdysozoa</taxon>
        <taxon>Arthropoda</taxon>
        <taxon>Chelicerata</taxon>
        <taxon>Arachnida</taxon>
        <taxon>Acari</taxon>
        <taxon>Parasitiformes</taxon>
        <taxon>Ixodida</taxon>
        <taxon>Ixodoidea</taxon>
        <taxon>Ixodidae</taxon>
        <taxon>Amblyomminae</taxon>
        <taxon>Amblyomma</taxon>
    </lineage>
</organism>
<feature type="region of interest" description="Disordered" evidence="1">
    <location>
        <begin position="21"/>
        <end position="59"/>
    </location>
</feature>